<keyword evidence="4" id="KW-1185">Reference proteome</keyword>
<dbReference type="Gene3D" id="1.10.1200.30">
    <property type="match status" value="1"/>
</dbReference>
<name>A0AAX6S3A9_HETGA</name>
<dbReference type="GeneID" id="106008040"/>
<dbReference type="InterPro" id="IPR050195">
    <property type="entry name" value="Primate_lentivir_Gag_pol-like"/>
</dbReference>
<organism evidence="4 5">
    <name type="scientific">Heterocephalus glaber</name>
    <name type="common">Naked mole rat</name>
    <dbReference type="NCBI Taxonomy" id="10181"/>
    <lineage>
        <taxon>Eukaryota</taxon>
        <taxon>Metazoa</taxon>
        <taxon>Chordata</taxon>
        <taxon>Craniata</taxon>
        <taxon>Vertebrata</taxon>
        <taxon>Euteleostomi</taxon>
        <taxon>Mammalia</taxon>
        <taxon>Eutheria</taxon>
        <taxon>Euarchontoglires</taxon>
        <taxon>Glires</taxon>
        <taxon>Rodentia</taxon>
        <taxon>Hystricomorpha</taxon>
        <taxon>Bathyergidae</taxon>
        <taxon>Heterocephalus</taxon>
    </lineage>
</organism>
<feature type="domain" description="Beta-retroviral matrix protein" evidence="2">
    <location>
        <begin position="7"/>
        <end position="90"/>
    </location>
</feature>
<dbReference type="InterPro" id="IPR003322">
    <property type="entry name" value="B_retro_matrix"/>
</dbReference>
<dbReference type="SUPFAM" id="SSF47836">
    <property type="entry name" value="Retroviral matrix proteins"/>
    <property type="match status" value="1"/>
</dbReference>
<evidence type="ECO:0000313" key="5">
    <source>
        <dbReference type="RefSeq" id="XP_021103309.1"/>
    </source>
</evidence>
<evidence type="ECO:0000256" key="1">
    <source>
        <dbReference type="SAM" id="MobiDB-lite"/>
    </source>
</evidence>
<dbReference type="AlphaFoldDB" id="A0AAX6S3A9"/>
<dbReference type="Pfam" id="PF02337">
    <property type="entry name" value="Gag_p10"/>
    <property type="match status" value="1"/>
</dbReference>
<dbReference type="RefSeq" id="XP_021103309.1">
    <property type="nucleotide sequence ID" value="XM_021247650.1"/>
</dbReference>
<dbReference type="InterPro" id="IPR010999">
    <property type="entry name" value="Retrovr_matrix"/>
</dbReference>
<reference evidence="5" key="1">
    <citation type="submission" date="2025-08" db="UniProtKB">
        <authorList>
            <consortium name="RefSeq"/>
        </authorList>
    </citation>
    <scope>IDENTIFICATION</scope>
</reference>
<dbReference type="InterPro" id="IPR008919">
    <property type="entry name" value="Retrov_capsid_N"/>
</dbReference>
<dbReference type="SUPFAM" id="SSF47353">
    <property type="entry name" value="Retrovirus capsid dimerization domain-like"/>
    <property type="match status" value="1"/>
</dbReference>
<feature type="domain" description="Retroviral nucleocapsid Gag protein p24 C-terminal" evidence="3">
    <location>
        <begin position="411"/>
        <end position="480"/>
    </location>
</feature>
<feature type="region of interest" description="Disordered" evidence="1">
    <location>
        <begin position="218"/>
        <end position="243"/>
    </location>
</feature>
<sequence length="519" mass="57524">MGTTSSRMLFAQILKRMLRSRGAKVGQQQLCHFLEFVEKVCPWFPKEGSINLELWLKVGKQLQDYYDQEGPSKFPVDVFSLWGLIKESLDPRQGTLVGNSQADAVASSPEGIPNIDKEIECPSSAPPLVEGLDEPLYSSGAPDLEEEATKYNYEEWPPFPLIALTEKMKIKDKKDKSENTHPSNPLDVLWFNWKWKQKEQALLKKRSLQPSVLAGLDPFPEVAHPDPQLDSPPVPQLSSPAPHPLSALQATLQAAAERGEDLAGFQMVCPVFEEPDQQGQMVCVHRPLPFKQLKKLKVACAQYGPMAPFTPAMLESLSSDALPPGDWKQIAKACLSGGDYLLWKTEFTEQCQKMAELNRATGNNITYDMLAGEGEYADIANQLLSPGGAYTQINTAVKRAWQKLPMAGQASEDLSKIRQGPDKPFQEFVARLLQTASRLLGDADARLLLVKQLAYENANSLCQAAIRSFRKKGDLGDYIRLCTDIGPAYTQGLAMAAALQGKTIKEVLFQQGARFMPKM</sequence>
<dbReference type="InterPro" id="IPR008916">
    <property type="entry name" value="Retrov_capsid_C"/>
</dbReference>
<accession>A0AAX6S3A9</accession>
<dbReference type="GO" id="GO:0005198">
    <property type="term" value="F:structural molecule activity"/>
    <property type="evidence" value="ECO:0007669"/>
    <property type="project" value="InterPro"/>
</dbReference>
<dbReference type="PANTHER" id="PTHR40389:SF3">
    <property type="entry name" value="IGE-BINDING PROTEIN"/>
    <property type="match status" value="1"/>
</dbReference>
<evidence type="ECO:0000259" key="3">
    <source>
        <dbReference type="Pfam" id="PF19317"/>
    </source>
</evidence>
<protein>
    <submittedName>
        <fullName evidence="5">Endogenous retrovirus group K member 7 Gag polyprotein-like</fullName>
    </submittedName>
</protein>
<evidence type="ECO:0000259" key="2">
    <source>
        <dbReference type="Pfam" id="PF02337"/>
    </source>
</evidence>
<dbReference type="GO" id="GO:0016032">
    <property type="term" value="P:viral process"/>
    <property type="evidence" value="ECO:0007669"/>
    <property type="project" value="InterPro"/>
</dbReference>
<evidence type="ECO:0000313" key="4">
    <source>
        <dbReference type="Proteomes" id="UP000694906"/>
    </source>
</evidence>
<gene>
    <name evidence="5" type="primary">LOC106008040</name>
</gene>
<dbReference type="Pfam" id="PF19317">
    <property type="entry name" value="Gag_p24_C"/>
    <property type="match status" value="1"/>
</dbReference>
<dbReference type="Pfam" id="PF00607">
    <property type="entry name" value="Gag_p24"/>
    <property type="match status" value="1"/>
</dbReference>
<dbReference type="InterPro" id="IPR038124">
    <property type="entry name" value="B_retro_matrix_sf"/>
</dbReference>
<proteinExistence type="predicted"/>
<dbReference type="Proteomes" id="UP000694906">
    <property type="component" value="Unplaced"/>
</dbReference>
<dbReference type="Gene3D" id="1.10.375.10">
    <property type="entry name" value="Human Immunodeficiency Virus Type 1 Capsid Protein"/>
    <property type="match status" value="1"/>
</dbReference>
<dbReference type="PANTHER" id="PTHR40389">
    <property type="entry name" value="ENDOGENOUS RETROVIRUS GROUP K MEMBER 24 GAG POLYPROTEIN-RELATED"/>
    <property type="match status" value="1"/>
</dbReference>
<dbReference type="Gene3D" id="1.10.150.490">
    <property type="entry name" value="Retroviral GAG p10 protein"/>
    <property type="match status" value="1"/>
</dbReference>
<dbReference type="SUPFAM" id="SSF47943">
    <property type="entry name" value="Retrovirus capsid protein, N-terminal core domain"/>
    <property type="match status" value="1"/>
</dbReference>
<dbReference type="InterPro" id="IPR045345">
    <property type="entry name" value="Gag_p24_C"/>
</dbReference>